<comment type="caution">
    <text evidence="1">The sequence shown here is derived from an EMBL/GenBank/DDBJ whole genome shotgun (WGS) entry which is preliminary data.</text>
</comment>
<evidence type="ECO:0000313" key="1">
    <source>
        <dbReference type="EMBL" id="GEZ76390.1"/>
    </source>
</evidence>
<sequence>MNLCTQLSNRVLAFEQFKTAQDLVIKRLQKKVKRLEKKQRERTSGMKLFKLGTSKKKTLDKENVSKQWRDESNRTKELNLSNKGSGKTEVFDYTTAAEKDVNAAEPVSTAGDAVNAFSVIPDVSVVGPSLVRWSVWFFEFDFFEGLLRSGDIELLL</sequence>
<proteinExistence type="predicted"/>
<dbReference type="EMBL" id="BKCJ010320409">
    <property type="protein sequence ID" value="GEZ76390.1"/>
    <property type="molecule type" value="Genomic_DNA"/>
</dbReference>
<organism evidence="1">
    <name type="scientific">Tanacetum cinerariifolium</name>
    <name type="common">Dalmatian daisy</name>
    <name type="synonym">Chrysanthemum cinerariifolium</name>
    <dbReference type="NCBI Taxonomy" id="118510"/>
    <lineage>
        <taxon>Eukaryota</taxon>
        <taxon>Viridiplantae</taxon>
        <taxon>Streptophyta</taxon>
        <taxon>Embryophyta</taxon>
        <taxon>Tracheophyta</taxon>
        <taxon>Spermatophyta</taxon>
        <taxon>Magnoliopsida</taxon>
        <taxon>eudicotyledons</taxon>
        <taxon>Gunneridae</taxon>
        <taxon>Pentapetalae</taxon>
        <taxon>asterids</taxon>
        <taxon>campanulids</taxon>
        <taxon>Asterales</taxon>
        <taxon>Asteraceae</taxon>
        <taxon>Asteroideae</taxon>
        <taxon>Anthemideae</taxon>
        <taxon>Anthemidinae</taxon>
        <taxon>Tanacetum</taxon>
    </lineage>
</organism>
<gene>
    <name evidence="1" type="ORF">Tci_548363</name>
</gene>
<accession>A0A699IRX9</accession>
<reference evidence="1" key="1">
    <citation type="journal article" date="2019" name="Sci. Rep.">
        <title>Draft genome of Tanacetum cinerariifolium, the natural source of mosquito coil.</title>
        <authorList>
            <person name="Yamashiro T."/>
            <person name="Shiraishi A."/>
            <person name="Satake H."/>
            <person name="Nakayama K."/>
        </authorList>
    </citation>
    <scope>NUCLEOTIDE SEQUENCE</scope>
</reference>
<name>A0A699IRX9_TANCI</name>
<dbReference type="AlphaFoldDB" id="A0A699IRX9"/>
<feature type="non-terminal residue" evidence="1">
    <location>
        <position position="156"/>
    </location>
</feature>
<protein>
    <submittedName>
        <fullName evidence="1">Uncharacterized protein</fullName>
    </submittedName>
</protein>